<dbReference type="PANTHER" id="PTHR39338">
    <property type="entry name" value="BLL5662 PROTEIN-RELATED"/>
    <property type="match status" value="1"/>
</dbReference>
<evidence type="ECO:0000313" key="4">
    <source>
        <dbReference type="Proteomes" id="UP000198224"/>
    </source>
</evidence>
<dbReference type="SMART" id="SM00327">
    <property type="entry name" value="VWA"/>
    <property type="match status" value="1"/>
</dbReference>
<dbReference type="PIRSF" id="PIRSF010256">
    <property type="entry name" value="CoxE_vWa"/>
    <property type="match status" value="1"/>
</dbReference>
<dbReference type="CDD" id="cd00198">
    <property type="entry name" value="vWFA"/>
    <property type="match status" value="1"/>
</dbReference>
<dbReference type="InterPro" id="IPR011195">
    <property type="entry name" value="UCP010256"/>
</dbReference>
<feature type="domain" description="VWFA" evidence="2">
    <location>
        <begin position="221"/>
        <end position="383"/>
    </location>
</feature>
<feature type="region of interest" description="Disordered" evidence="1">
    <location>
        <begin position="81"/>
        <end position="141"/>
    </location>
</feature>
<dbReference type="InterPro" id="IPR008912">
    <property type="entry name" value="Uncharacterised_CoxE"/>
</dbReference>
<dbReference type="InterPro" id="IPR036465">
    <property type="entry name" value="vWFA_dom_sf"/>
</dbReference>
<gene>
    <name evidence="3" type="ORF">GA0070612_3835</name>
</gene>
<evidence type="ECO:0000313" key="3">
    <source>
        <dbReference type="EMBL" id="SCF10565.1"/>
    </source>
</evidence>
<name>A0A1C4XPZ6_9ACTN</name>
<reference evidence="4" key="1">
    <citation type="submission" date="2016-06" db="EMBL/GenBank/DDBJ databases">
        <authorList>
            <person name="Varghese N."/>
            <person name="Submissions Spin"/>
        </authorList>
    </citation>
    <scope>NUCLEOTIDE SEQUENCE [LARGE SCALE GENOMIC DNA]</scope>
    <source>
        <strain evidence="4">DSM 45160</strain>
    </source>
</reference>
<dbReference type="EMBL" id="LT607409">
    <property type="protein sequence ID" value="SCF10565.1"/>
    <property type="molecule type" value="Genomic_DNA"/>
</dbReference>
<dbReference type="RefSeq" id="WP_088989141.1">
    <property type="nucleotide sequence ID" value="NZ_LT607409.1"/>
</dbReference>
<accession>A0A1C4XPZ6</accession>
<dbReference type="AlphaFoldDB" id="A0A1C4XPZ6"/>
<feature type="compositionally biased region" description="Basic and acidic residues" evidence="1">
    <location>
        <begin position="129"/>
        <end position="141"/>
    </location>
</feature>
<dbReference type="Gene3D" id="3.40.50.410">
    <property type="entry name" value="von Willebrand factor, type A domain"/>
    <property type="match status" value="1"/>
</dbReference>
<keyword evidence="4" id="KW-1185">Reference proteome</keyword>
<dbReference type="Proteomes" id="UP000198224">
    <property type="component" value="Chromosome I"/>
</dbReference>
<proteinExistence type="predicted"/>
<evidence type="ECO:0000259" key="2">
    <source>
        <dbReference type="SMART" id="SM00327"/>
    </source>
</evidence>
<evidence type="ECO:0000256" key="1">
    <source>
        <dbReference type="SAM" id="MobiDB-lite"/>
    </source>
</evidence>
<dbReference type="Pfam" id="PF05762">
    <property type="entry name" value="VWA_CoxE"/>
    <property type="match status" value="1"/>
</dbReference>
<sequence>MSPGVLRGVDRAAFAVAFAGRLRRAGVAAGLTDVDDFVRALAASPPDSMSSLYWAARISLVRRHTDLAAFDRVFATIFTDPPPLPRASRSTSTTDGRDDRYVRVPGDSDASGSGGGLPWATLPPAVAESPERDTALRLPERRPSALTGLADRPFDHLDPAQVTQLGDALRAAVVGWPTRRTRRHAIATGGARLALRQTIARARRTGWEPVEVVRERPKRRPRRIVLLCDVSESMRAQATAYLHLMRAFAVVADAEVFAFATTLTRLTVLLRHTSAGEAVAQASAAVTDRYGGTRIATNLRALLTSHHAEAVRGAVVVIGSDGWDSDPPDDLAAVMARLSRRAYRIVWLNPRAGAPGFAPRVGGMAAALPYCDRMLPAGTFQDLLVVARQLQSVTCTDGRKWPTLTPAPRIIA</sequence>
<dbReference type="PANTHER" id="PTHR39338:SF6">
    <property type="entry name" value="BLL5662 PROTEIN"/>
    <property type="match status" value="1"/>
</dbReference>
<dbReference type="SUPFAM" id="SSF53300">
    <property type="entry name" value="vWA-like"/>
    <property type="match status" value="1"/>
</dbReference>
<dbReference type="InterPro" id="IPR002035">
    <property type="entry name" value="VWF_A"/>
</dbReference>
<protein>
    <recommendedName>
        <fullName evidence="2">VWFA domain-containing protein</fullName>
    </recommendedName>
</protein>
<organism evidence="3 4">
    <name type="scientific">Micromonospora chokoriensis</name>
    <dbReference type="NCBI Taxonomy" id="356851"/>
    <lineage>
        <taxon>Bacteria</taxon>
        <taxon>Bacillati</taxon>
        <taxon>Actinomycetota</taxon>
        <taxon>Actinomycetes</taxon>
        <taxon>Micromonosporales</taxon>
        <taxon>Micromonosporaceae</taxon>
        <taxon>Micromonospora</taxon>
    </lineage>
</organism>